<evidence type="ECO:0000256" key="16">
    <source>
        <dbReference type="RuleBase" id="RU000617"/>
    </source>
</evidence>
<dbReference type="CDD" id="cd07903">
    <property type="entry name" value="Adenylation_DNA_ligase_IV"/>
    <property type="match status" value="1"/>
</dbReference>
<dbReference type="InterPro" id="IPR036420">
    <property type="entry name" value="BRCT_dom_sf"/>
</dbReference>
<dbReference type="Proteomes" id="UP000327013">
    <property type="component" value="Unassembled WGS sequence"/>
</dbReference>
<keyword evidence="12 16" id="KW-0234">DNA repair</keyword>
<evidence type="ECO:0000256" key="12">
    <source>
        <dbReference type="ARBA" id="ARBA00023204"/>
    </source>
</evidence>
<evidence type="ECO:0000256" key="10">
    <source>
        <dbReference type="ARBA" id="ARBA00022842"/>
    </source>
</evidence>
<evidence type="ECO:0000256" key="8">
    <source>
        <dbReference type="ARBA" id="ARBA00022763"/>
    </source>
</evidence>
<dbReference type="GO" id="GO:0006310">
    <property type="term" value="P:DNA recombination"/>
    <property type="evidence" value="ECO:0007669"/>
    <property type="project" value="UniProtKB-KW"/>
</dbReference>
<dbReference type="Gene3D" id="3.30.470.30">
    <property type="entry name" value="DNA ligase/mRNA capping enzyme"/>
    <property type="match status" value="1"/>
</dbReference>
<accession>A0A5N6KYJ0</accession>
<evidence type="ECO:0000313" key="21">
    <source>
        <dbReference type="EMBL" id="KAB8360557.1"/>
    </source>
</evidence>
<dbReference type="InterPro" id="IPR029710">
    <property type="entry name" value="LIG4"/>
</dbReference>
<dbReference type="Pfam" id="PF04679">
    <property type="entry name" value="DNA_ligase_A_C"/>
    <property type="match status" value="1"/>
</dbReference>
<dbReference type="GO" id="GO:0003677">
    <property type="term" value="F:DNA binding"/>
    <property type="evidence" value="ECO:0007669"/>
    <property type="project" value="InterPro"/>
</dbReference>
<feature type="domain" description="BRCT" evidence="20">
    <location>
        <begin position="715"/>
        <end position="795"/>
    </location>
</feature>
<dbReference type="CDD" id="cd07968">
    <property type="entry name" value="OBF_DNA_ligase_IV"/>
    <property type="match status" value="1"/>
</dbReference>
<dbReference type="FunFam" id="1.10.3260.10:FF:000008">
    <property type="entry name" value="DNA ligase 4"/>
    <property type="match status" value="1"/>
</dbReference>
<proteinExistence type="inferred from homology"/>
<protein>
    <recommendedName>
        <fullName evidence="16">DNA ligase</fullName>
        <ecNumber evidence="16">6.5.1.1</ecNumber>
    </recommendedName>
</protein>
<evidence type="ECO:0000259" key="20">
    <source>
        <dbReference type="PROSITE" id="PS50172"/>
    </source>
</evidence>
<keyword evidence="7 16" id="KW-0547">Nucleotide-binding</keyword>
<comment type="catalytic activity">
    <reaction evidence="14 16">
        <text>ATP + (deoxyribonucleotide)n-3'-hydroxyl + 5'-phospho-(deoxyribonucleotide)m = (deoxyribonucleotide)n+m + AMP + diphosphate.</text>
        <dbReference type="EC" id="6.5.1.1"/>
    </reaction>
</comment>
<dbReference type="InterPro" id="IPR012308">
    <property type="entry name" value="DNA_ligase_ATP-dep_N"/>
</dbReference>
<dbReference type="InterPro" id="IPR016059">
    <property type="entry name" value="DNA_ligase_ATP-dep_CS"/>
</dbReference>
<dbReference type="GO" id="GO:0003910">
    <property type="term" value="F:DNA ligase (ATP) activity"/>
    <property type="evidence" value="ECO:0007669"/>
    <property type="project" value="UniProtKB-EC"/>
</dbReference>
<evidence type="ECO:0000256" key="13">
    <source>
        <dbReference type="ARBA" id="ARBA00023242"/>
    </source>
</evidence>
<dbReference type="GO" id="GO:0005524">
    <property type="term" value="F:ATP binding"/>
    <property type="evidence" value="ECO:0007669"/>
    <property type="project" value="UniProtKB-KW"/>
</dbReference>
<dbReference type="InterPro" id="IPR012340">
    <property type="entry name" value="NA-bd_OB-fold"/>
</dbReference>
<dbReference type="GO" id="GO:0032807">
    <property type="term" value="C:DNA ligase IV complex"/>
    <property type="evidence" value="ECO:0007669"/>
    <property type="project" value="TreeGrafter"/>
</dbReference>
<evidence type="ECO:0000256" key="2">
    <source>
        <dbReference type="ARBA" id="ARBA00004123"/>
    </source>
</evidence>
<dbReference type="GO" id="GO:0046872">
    <property type="term" value="F:metal ion binding"/>
    <property type="evidence" value="ECO:0007669"/>
    <property type="project" value="UniProtKB-KW"/>
</dbReference>
<evidence type="ECO:0000256" key="7">
    <source>
        <dbReference type="ARBA" id="ARBA00022741"/>
    </source>
</evidence>
<reference evidence="21 22" key="1">
    <citation type="submission" date="2019-06" db="EMBL/GenBank/DDBJ databases">
        <title>A chromosomal-level reference genome of Carpinus fangiana (Coryloideae, Betulaceae).</title>
        <authorList>
            <person name="Yang X."/>
            <person name="Wang Z."/>
            <person name="Zhang L."/>
            <person name="Hao G."/>
            <person name="Liu J."/>
            <person name="Yang Y."/>
        </authorList>
    </citation>
    <scope>NUCLEOTIDE SEQUENCE [LARGE SCALE GENOMIC DNA]</scope>
    <source>
        <strain evidence="21">Cfa_2016G</strain>
        <tissue evidence="21">Leaf</tissue>
    </source>
</reference>
<dbReference type="InterPro" id="IPR036599">
    <property type="entry name" value="DNA_ligase_N_sf"/>
</dbReference>
<keyword evidence="9 16" id="KW-0067">ATP-binding</keyword>
<dbReference type="Pfam" id="PF16589">
    <property type="entry name" value="BRCT_2"/>
    <property type="match status" value="1"/>
</dbReference>
<comment type="similarity">
    <text evidence="3 17">Belongs to the ATP-dependent DNA ligase family.</text>
</comment>
<dbReference type="InterPro" id="IPR044125">
    <property type="entry name" value="Adenylation_DNA_ligase_IV"/>
</dbReference>
<dbReference type="PROSITE" id="PS50160">
    <property type="entry name" value="DNA_LIGASE_A3"/>
    <property type="match status" value="1"/>
</dbReference>
<keyword evidence="11 16" id="KW-0233">DNA recombination</keyword>
<dbReference type="PROSITE" id="PS00697">
    <property type="entry name" value="DNA_LIGASE_A1"/>
    <property type="match status" value="1"/>
</dbReference>
<dbReference type="EMBL" id="VIBQ01000017">
    <property type="protein sequence ID" value="KAB8360557.1"/>
    <property type="molecule type" value="Genomic_DNA"/>
</dbReference>
<feature type="region of interest" description="Disordered" evidence="18">
    <location>
        <begin position="43"/>
        <end position="69"/>
    </location>
</feature>
<evidence type="ECO:0000256" key="3">
    <source>
        <dbReference type="ARBA" id="ARBA00007572"/>
    </source>
</evidence>
<dbReference type="SUPFAM" id="SSF117018">
    <property type="entry name" value="ATP-dependent DNA ligase DNA-binding domain"/>
    <property type="match status" value="1"/>
</dbReference>
<evidence type="ECO:0000256" key="11">
    <source>
        <dbReference type="ARBA" id="ARBA00023172"/>
    </source>
</evidence>
<name>A0A5N6KYJ0_9ROSI</name>
<keyword evidence="8 16" id="KW-0227">DNA damage</keyword>
<dbReference type="GO" id="GO:0006303">
    <property type="term" value="P:double-strand break repair via nonhomologous end joining"/>
    <property type="evidence" value="ECO:0007669"/>
    <property type="project" value="TreeGrafter"/>
</dbReference>
<comment type="subcellular location">
    <subcellularLocation>
        <location evidence="2">Nucleus</location>
    </subcellularLocation>
</comment>
<dbReference type="PANTHER" id="PTHR45997">
    <property type="entry name" value="DNA LIGASE 4"/>
    <property type="match status" value="1"/>
</dbReference>
<evidence type="ECO:0000256" key="9">
    <source>
        <dbReference type="ARBA" id="ARBA00022840"/>
    </source>
</evidence>
<evidence type="ECO:0000313" key="22">
    <source>
        <dbReference type="Proteomes" id="UP000327013"/>
    </source>
</evidence>
<dbReference type="OrthoDB" id="151490at2759"/>
<dbReference type="PANTHER" id="PTHR45997:SF1">
    <property type="entry name" value="DNA LIGASE 4"/>
    <property type="match status" value="1"/>
</dbReference>
<dbReference type="Pfam" id="PF04675">
    <property type="entry name" value="DNA_ligase_A_N"/>
    <property type="match status" value="1"/>
</dbReference>
<dbReference type="NCBIfam" id="TIGR00574">
    <property type="entry name" value="dnl1"/>
    <property type="match status" value="1"/>
</dbReference>
<dbReference type="EC" id="6.5.1.1" evidence="16"/>
<feature type="domain" description="ATP-dependent DNA ligase family profile" evidence="19">
    <location>
        <begin position="406"/>
        <end position="540"/>
    </location>
</feature>
<evidence type="ECO:0000256" key="5">
    <source>
        <dbReference type="ARBA" id="ARBA00022723"/>
    </source>
</evidence>
<dbReference type="SUPFAM" id="SSF56091">
    <property type="entry name" value="DNA ligase/mRNA capping enzyme, catalytic domain"/>
    <property type="match status" value="1"/>
</dbReference>
<evidence type="ECO:0000256" key="18">
    <source>
        <dbReference type="SAM" id="MobiDB-lite"/>
    </source>
</evidence>
<evidence type="ECO:0000256" key="4">
    <source>
        <dbReference type="ARBA" id="ARBA00022598"/>
    </source>
</evidence>
<evidence type="ECO:0000256" key="6">
    <source>
        <dbReference type="ARBA" id="ARBA00022737"/>
    </source>
</evidence>
<dbReference type="GO" id="GO:0071897">
    <property type="term" value="P:DNA biosynthetic process"/>
    <property type="evidence" value="ECO:0007669"/>
    <property type="project" value="InterPro"/>
</dbReference>
<keyword evidence="10" id="KW-0460">Magnesium</keyword>
<gene>
    <name evidence="21" type="ORF">FH972_024297</name>
</gene>
<dbReference type="InterPro" id="IPR001357">
    <property type="entry name" value="BRCT_dom"/>
</dbReference>
<evidence type="ECO:0000256" key="15">
    <source>
        <dbReference type="ARBA" id="ARBA00043870"/>
    </source>
</evidence>
<keyword evidence="5" id="KW-0479">Metal-binding</keyword>
<evidence type="ECO:0000259" key="19">
    <source>
        <dbReference type="PROSITE" id="PS50160"/>
    </source>
</evidence>
<keyword evidence="22" id="KW-1185">Reference proteome</keyword>
<dbReference type="GO" id="GO:0006297">
    <property type="term" value="P:nucleotide-excision repair, DNA gap filling"/>
    <property type="evidence" value="ECO:0007669"/>
    <property type="project" value="TreeGrafter"/>
</dbReference>
<dbReference type="SUPFAM" id="SSF52113">
    <property type="entry name" value="BRCT domain"/>
    <property type="match status" value="1"/>
</dbReference>
<organism evidence="21 22">
    <name type="scientific">Carpinus fangiana</name>
    <dbReference type="NCBI Taxonomy" id="176857"/>
    <lineage>
        <taxon>Eukaryota</taxon>
        <taxon>Viridiplantae</taxon>
        <taxon>Streptophyta</taxon>
        <taxon>Embryophyta</taxon>
        <taxon>Tracheophyta</taxon>
        <taxon>Spermatophyta</taxon>
        <taxon>Magnoliopsida</taxon>
        <taxon>eudicotyledons</taxon>
        <taxon>Gunneridae</taxon>
        <taxon>Pentapetalae</taxon>
        <taxon>rosids</taxon>
        <taxon>fabids</taxon>
        <taxon>Fagales</taxon>
        <taxon>Betulaceae</taxon>
        <taxon>Carpinus</taxon>
    </lineage>
</organism>
<dbReference type="InterPro" id="IPR000977">
    <property type="entry name" value="DNA_ligase_ATP-dep"/>
</dbReference>
<dbReference type="FunFam" id="2.40.50.140:FF:000234">
    <property type="entry name" value="DNA ligase"/>
    <property type="match status" value="1"/>
</dbReference>
<keyword evidence="4 16" id="KW-0436">Ligase</keyword>
<comment type="cofactor">
    <cofactor evidence="1">
        <name>Mg(2+)</name>
        <dbReference type="ChEBI" id="CHEBI:18420"/>
    </cofactor>
</comment>
<dbReference type="Gene3D" id="1.10.3260.10">
    <property type="entry name" value="DNA ligase, ATP-dependent, N-terminal domain"/>
    <property type="match status" value="1"/>
</dbReference>
<keyword evidence="13" id="KW-0539">Nucleus</keyword>
<dbReference type="SMART" id="SM00292">
    <property type="entry name" value="BRCT"/>
    <property type="match status" value="1"/>
</dbReference>
<evidence type="ECO:0000256" key="14">
    <source>
        <dbReference type="ARBA" id="ARBA00034003"/>
    </source>
</evidence>
<evidence type="ECO:0000256" key="17">
    <source>
        <dbReference type="RuleBase" id="RU004196"/>
    </source>
</evidence>
<evidence type="ECO:0000256" key="1">
    <source>
        <dbReference type="ARBA" id="ARBA00001946"/>
    </source>
</evidence>
<dbReference type="SUPFAM" id="SSF50249">
    <property type="entry name" value="Nucleic acid-binding proteins"/>
    <property type="match status" value="1"/>
</dbReference>
<dbReference type="InterPro" id="IPR012310">
    <property type="entry name" value="DNA_ligase_ATP-dep_cent"/>
</dbReference>
<dbReference type="PROSITE" id="PS50172">
    <property type="entry name" value="BRCT"/>
    <property type="match status" value="1"/>
</dbReference>
<dbReference type="FunFam" id="3.30.470.30:FF:000013">
    <property type="entry name" value="DNA ligase"/>
    <property type="match status" value="1"/>
</dbReference>
<dbReference type="AlphaFoldDB" id="A0A5N6KYJ0"/>
<dbReference type="Pfam" id="PF01068">
    <property type="entry name" value="DNA_ligase_A_M"/>
    <property type="match status" value="1"/>
</dbReference>
<comment type="function">
    <text evidence="15">DNA ligase involved in DNA non-homologous end joining (NHEJ); required for double-strand break (DSB) repair.</text>
</comment>
<dbReference type="InterPro" id="IPR012309">
    <property type="entry name" value="DNA_ligase_ATP-dep_C"/>
</dbReference>
<sequence length="937" mass="107584">MPDLPMKAAPPDQDDNEEYAFRPRNHGKTFLFSDLHLTLFNPLNENKKKPSGPAISRKKTGPNHASASPSAIRRAIVERFIARWRADVGDDIYPAFRLIIPEKDRERAMYGLKEKTIGKLLVHIVKIDKNSEDGFNLLNWKLPGGKFRASSMVGDFAGRCYEVLTKRAMRSKPGDMTIAEVNELLDRLSFAQKEEHQLPIMQEFYQRMNAEELMWLIRMILRQMKIGATERTIFDIWHPDAETLYNVSSSLKRVCWELTNPEVRLQGGETDIQPMECFQPQLAQFQMHSFDKMLQRLHPTDDDNEFWIEEKLDGERMQLHMVEDPSLPGGRRFRFWSRKAKDYTDLYGSHLEDQESALTQHLRPAFNLDEVRNIILDGEMITWDSGLDMIVPFGTLKTAALEQKKNSFAKQRPLFRVFDILFLNDTALDQWTLRDRRRALDRTVTTVHRRLEIHKYTPATTAQEIEDLLRKVVEEASEGLVVKNPRSMYRLNERNDDWIKVKPEYMTEYGESLDCVVIGGYYGSGHRGGNISSYLCGLRVDQTHLSQGEPDLTCYSFFKVGGGFTAADYQAMRHHTEGKWHEWDRHNPPSIIKLGGGDRQYERPDVWIRPDESVVIEAKAASVGNTDQFALGITLRFPRFKRLRMDKSWKEALSIQEFKDLRGRAEQERIDKQFTVDNSRKRARTGQKKKALVIAGTHDASAYTELMQGSNLGEQLKVLFEGLTFHVMTESLSPSPKHPKAYLEGLIKAHGGSFVQKPAGPDIICIADRNQVAVASLKKQANKTIVRSIWLFDCIMQAGVDVESGKAPVLLPWEGGRHTFFVREDDAKMTQDAVDRFGDGYARDVTGVHEMRDLLNSMPDKFEDAGELFEFKQLLTERGHDFGDLPGWIFSNCVGWMSSTRLLRMLLPLQRLRKTAQESPRLGNLWRRGSHAECPRS</sequence>
<dbReference type="Gene3D" id="3.40.50.10190">
    <property type="entry name" value="BRCT domain"/>
    <property type="match status" value="1"/>
</dbReference>
<comment type="caution">
    <text evidence="21">The sequence shown here is derived from an EMBL/GenBank/DDBJ whole genome shotgun (WGS) entry which is preliminary data.</text>
</comment>
<keyword evidence="6" id="KW-0677">Repeat</keyword>
<dbReference type="Gene3D" id="2.40.50.140">
    <property type="entry name" value="Nucleic acid-binding proteins"/>
    <property type="match status" value="1"/>
</dbReference>